<evidence type="ECO:0000256" key="8">
    <source>
        <dbReference type="ARBA" id="ARBA00023170"/>
    </source>
</evidence>
<evidence type="ECO:0000256" key="7">
    <source>
        <dbReference type="ARBA" id="ARBA00023136"/>
    </source>
</evidence>
<dbReference type="GO" id="GO:0007165">
    <property type="term" value="P:signal transduction"/>
    <property type="evidence" value="ECO:0007669"/>
    <property type="project" value="UniProtKB-KW"/>
</dbReference>
<comment type="similarity">
    <text evidence="10">Belongs to the insect chemoreceptor superfamily. Heteromeric odorant receptor channel (TC 1.A.69) family.</text>
</comment>
<feature type="transmembrane region" description="Helical" evidence="10">
    <location>
        <begin position="40"/>
        <end position="61"/>
    </location>
</feature>
<keyword evidence="9 10" id="KW-0807">Transducer</keyword>
<comment type="subcellular location">
    <subcellularLocation>
        <location evidence="1 10">Cell membrane</location>
        <topology evidence="1 10">Multi-pass membrane protein</topology>
    </subcellularLocation>
</comment>
<accession>A0A4E0RSL1</accession>
<evidence type="ECO:0000256" key="6">
    <source>
        <dbReference type="ARBA" id="ARBA00022989"/>
    </source>
</evidence>
<dbReference type="PANTHER" id="PTHR21137">
    <property type="entry name" value="ODORANT RECEPTOR"/>
    <property type="match status" value="1"/>
</dbReference>
<keyword evidence="8 10" id="KW-0675">Receptor</keyword>
<gene>
    <name evidence="11" type="primary">Or55</name>
    <name evidence="11" type="ORF">DALL_DALL000084</name>
</gene>
<dbReference type="Pfam" id="PF02949">
    <property type="entry name" value="7tm_6"/>
    <property type="match status" value="1"/>
</dbReference>
<feature type="transmembrane region" description="Helical" evidence="10">
    <location>
        <begin position="131"/>
        <end position="151"/>
    </location>
</feature>
<keyword evidence="3 10" id="KW-0716">Sensory transduction</keyword>
<dbReference type="OrthoDB" id="8185860at2759"/>
<evidence type="ECO:0000313" key="12">
    <source>
        <dbReference type="Proteomes" id="UP000297026"/>
    </source>
</evidence>
<evidence type="ECO:0000256" key="3">
    <source>
        <dbReference type="ARBA" id="ARBA00022606"/>
    </source>
</evidence>
<dbReference type="GO" id="GO:0004984">
    <property type="term" value="F:olfactory receptor activity"/>
    <property type="evidence" value="ECO:0007669"/>
    <property type="project" value="InterPro"/>
</dbReference>
<name>A0A4E0RSL1_9HYME</name>
<protein>
    <recommendedName>
        <fullName evidence="10">Odorant receptor</fullName>
    </recommendedName>
</protein>
<keyword evidence="6 10" id="KW-1133">Transmembrane helix</keyword>
<comment type="caution">
    <text evidence="10">Lacks conserved residue(s) required for the propagation of feature annotation.</text>
</comment>
<keyword evidence="2" id="KW-1003">Cell membrane</keyword>
<evidence type="ECO:0000256" key="2">
    <source>
        <dbReference type="ARBA" id="ARBA00022475"/>
    </source>
</evidence>
<feature type="transmembrane region" description="Helical" evidence="10">
    <location>
        <begin position="242"/>
        <end position="266"/>
    </location>
</feature>
<dbReference type="GO" id="GO:0005886">
    <property type="term" value="C:plasma membrane"/>
    <property type="evidence" value="ECO:0007669"/>
    <property type="project" value="UniProtKB-SubCell"/>
</dbReference>
<evidence type="ECO:0000256" key="5">
    <source>
        <dbReference type="ARBA" id="ARBA00022725"/>
    </source>
</evidence>
<feature type="transmembrane region" description="Helical" evidence="10">
    <location>
        <begin position="278"/>
        <end position="295"/>
    </location>
</feature>
<evidence type="ECO:0000256" key="4">
    <source>
        <dbReference type="ARBA" id="ARBA00022692"/>
    </source>
</evidence>
<keyword evidence="4 10" id="KW-0812">Transmembrane</keyword>
<dbReference type="Proteomes" id="UP000297026">
    <property type="component" value="Unassembled WGS sequence"/>
</dbReference>
<dbReference type="AlphaFoldDB" id="A0A4E0RSL1"/>
<keyword evidence="7 10" id="KW-0472">Membrane</keyword>
<keyword evidence="12" id="KW-1185">Reference proteome</keyword>
<dbReference type="EMBL" id="ML158578">
    <property type="protein sequence ID" value="THK32917.1"/>
    <property type="molecule type" value="Genomic_DNA"/>
</dbReference>
<evidence type="ECO:0000256" key="10">
    <source>
        <dbReference type="RuleBase" id="RU351113"/>
    </source>
</evidence>
<evidence type="ECO:0000256" key="9">
    <source>
        <dbReference type="ARBA" id="ARBA00023224"/>
    </source>
</evidence>
<organism evidence="11 12">
    <name type="scientific">Diachasma alloeum</name>
    <dbReference type="NCBI Taxonomy" id="454923"/>
    <lineage>
        <taxon>Eukaryota</taxon>
        <taxon>Metazoa</taxon>
        <taxon>Ecdysozoa</taxon>
        <taxon>Arthropoda</taxon>
        <taxon>Hexapoda</taxon>
        <taxon>Insecta</taxon>
        <taxon>Pterygota</taxon>
        <taxon>Neoptera</taxon>
        <taxon>Endopterygota</taxon>
        <taxon>Hymenoptera</taxon>
        <taxon>Apocrita</taxon>
        <taxon>Ichneumonoidea</taxon>
        <taxon>Braconidae</taxon>
        <taxon>Opiinae</taxon>
        <taxon>Diachasma</taxon>
    </lineage>
</organism>
<proteinExistence type="inferred from homology"/>
<dbReference type="GO" id="GO:0005549">
    <property type="term" value="F:odorant binding"/>
    <property type="evidence" value="ECO:0007669"/>
    <property type="project" value="InterPro"/>
</dbReference>
<evidence type="ECO:0000256" key="1">
    <source>
        <dbReference type="ARBA" id="ARBA00004651"/>
    </source>
</evidence>
<evidence type="ECO:0000313" key="11">
    <source>
        <dbReference type="EMBL" id="THK32917.1"/>
    </source>
</evidence>
<sequence>MGKQSTPEFVIEWTKYTTGILFTWPPSSKSTRLTEIIFKICWYISLIFAVANVLPLLSTMYYHRNNFMKFTECLSMTLCFAQVVFKLIIGKNHYNRLQYLIEEMKTFVENASPHEREVLTKYVKRVSPFYLLYNIITLGATLVYVFGPFIMDQPFPNVAEFPFPVDEHPVYDIVFVLEAIAGVQCGCSSGFICQTCLLLWYGTIQLNFLAEKIEHVTSSQEVAECIAVHQHVLWYIEETIKIVRHVVTGLLGITTISIVCGAIHIVGNEAALKKIQSAWIQIAYAMALLALAWAAENLTAASEGVSWALYNSSWIFNSKKLMHRAAIFMTQKCQHPPRIAIGGFMPELSMEYYTKYMSAVYSFFTMVHVMLQKFEENR</sequence>
<reference evidence="11" key="1">
    <citation type="submission" date="2019-02" db="EMBL/GenBank/DDBJ databases">
        <title>Genome of the parasitoid wasp Diachasma alloeum, an emerging model for ecological speciation and transitions to asexual reproduction.</title>
        <authorList>
            <person name="Robertson H.M."/>
            <person name="Walden K.K."/>
            <person name="Tvedte E.S."/>
            <person name="Hood G.R."/>
            <person name="Feder J.L."/>
            <person name="Forbes A.A."/>
            <person name="Logsdon J.M."/>
            <person name="Mcelroy K.E."/>
        </authorList>
    </citation>
    <scope>NUCLEOTIDE SEQUENCE [LARGE SCALE GENOMIC DNA]</scope>
    <source>
        <strain evidence="11">Michigan</strain>
    </source>
</reference>
<dbReference type="PANTHER" id="PTHR21137:SF35">
    <property type="entry name" value="ODORANT RECEPTOR 19A-RELATED"/>
    <property type="match status" value="1"/>
</dbReference>
<feature type="transmembrane region" description="Helical" evidence="10">
    <location>
        <begin position="67"/>
        <end position="89"/>
    </location>
</feature>
<keyword evidence="5 10" id="KW-0552">Olfaction</keyword>
<dbReference type="InterPro" id="IPR004117">
    <property type="entry name" value="7tm6_olfct_rcpt"/>
</dbReference>